<accession>A0A6V8LUC6</accession>
<dbReference type="Pfam" id="PF03330">
    <property type="entry name" value="DPBB_1"/>
    <property type="match status" value="1"/>
</dbReference>
<evidence type="ECO:0000256" key="1">
    <source>
        <dbReference type="ARBA" id="ARBA00022729"/>
    </source>
</evidence>
<keyword evidence="4" id="KW-0472">Membrane</keyword>
<dbReference type="RefSeq" id="WP_173086255.1">
    <property type="nucleotide sequence ID" value="NZ_BLTE01000016.1"/>
</dbReference>
<dbReference type="EC" id="4.2.2.-" evidence="4"/>
<evidence type="ECO:0000256" key="4">
    <source>
        <dbReference type="HAMAP-Rule" id="MF_02071"/>
    </source>
</evidence>
<dbReference type="InterPro" id="IPR007730">
    <property type="entry name" value="SPOR-like_dom"/>
</dbReference>
<evidence type="ECO:0000313" key="9">
    <source>
        <dbReference type="EMBL" id="GFK95334.1"/>
    </source>
</evidence>
<dbReference type="Pfam" id="PF05036">
    <property type="entry name" value="SPOR"/>
    <property type="match status" value="1"/>
</dbReference>
<dbReference type="Gene3D" id="2.40.40.10">
    <property type="entry name" value="RlpA-like domain"/>
    <property type="match status" value="1"/>
</dbReference>
<organism evidence="9 10">
    <name type="scientific">Fundidesulfovibrio magnetotacticus</name>
    <dbReference type="NCBI Taxonomy" id="2730080"/>
    <lineage>
        <taxon>Bacteria</taxon>
        <taxon>Pseudomonadati</taxon>
        <taxon>Thermodesulfobacteriota</taxon>
        <taxon>Desulfovibrionia</taxon>
        <taxon>Desulfovibrionales</taxon>
        <taxon>Desulfovibrionaceae</taxon>
        <taxon>Fundidesulfovibrio</taxon>
    </lineage>
</organism>
<dbReference type="InterPro" id="IPR034718">
    <property type="entry name" value="RlpA"/>
</dbReference>
<dbReference type="InterPro" id="IPR009009">
    <property type="entry name" value="RlpA-like_DPBB"/>
</dbReference>
<dbReference type="GO" id="GO:0000270">
    <property type="term" value="P:peptidoglycan metabolic process"/>
    <property type="evidence" value="ECO:0007669"/>
    <property type="project" value="UniProtKB-UniRule"/>
</dbReference>
<dbReference type="GO" id="GO:0005886">
    <property type="term" value="C:plasma membrane"/>
    <property type="evidence" value="ECO:0007669"/>
    <property type="project" value="UniProtKB-SubCell"/>
</dbReference>
<dbReference type="PROSITE" id="PS51724">
    <property type="entry name" value="SPOR"/>
    <property type="match status" value="1"/>
</dbReference>
<dbReference type="EMBL" id="BLTE01000016">
    <property type="protein sequence ID" value="GFK95334.1"/>
    <property type="molecule type" value="Genomic_DNA"/>
</dbReference>
<dbReference type="GO" id="GO:0008932">
    <property type="term" value="F:lytic endotransglycosylase activity"/>
    <property type="evidence" value="ECO:0007669"/>
    <property type="project" value="UniProtKB-UniRule"/>
</dbReference>
<dbReference type="GO" id="GO:0071555">
    <property type="term" value="P:cell wall organization"/>
    <property type="evidence" value="ECO:0007669"/>
    <property type="project" value="UniProtKB-KW"/>
</dbReference>
<evidence type="ECO:0000256" key="3">
    <source>
        <dbReference type="ARBA" id="ARBA00023316"/>
    </source>
</evidence>
<comment type="similarity">
    <text evidence="4 5">Belongs to the RlpA family.</text>
</comment>
<keyword evidence="2 4" id="KW-0456">Lyase</keyword>
<keyword evidence="4" id="KW-0449">Lipoprotein</keyword>
<keyword evidence="10" id="KW-1185">Reference proteome</keyword>
<dbReference type="AlphaFoldDB" id="A0A6V8LUC6"/>
<dbReference type="InterPro" id="IPR036908">
    <property type="entry name" value="RlpA-like_sf"/>
</dbReference>
<feature type="region of interest" description="Disordered" evidence="6">
    <location>
        <begin position="150"/>
        <end position="187"/>
    </location>
</feature>
<dbReference type="SUPFAM" id="SSF50685">
    <property type="entry name" value="Barwin-like endoglucanases"/>
    <property type="match status" value="1"/>
</dbReference>
<comment type="caution">
    <text evidence="9">The sequence shown here is derived from an EMBL/GenBank/DDBJ whole genome shotgun (WGS) entry which is preliminary data.</text>
</comment>
<dbReference type="GO" id="GO:0009279">
    <property type="term" value="C:cell outer membrane"/>
    <property type="evidence" value="ECO:0007669"/>
    <property type="project" value="TreeGrafter"/>
</dbReference>
<comment type="function">
    <text evidence="4">Lytic transglycosylase with a strong preference for naked glycan strands that lack stem peptides.</text>
</comment>
<keyword evidence="4" id="KW-1003">Cell membrane</keyword>
<comment type="subcellular location">
    <subcellularLocation>
        <location evidence="4">Cell membrane</location>
        <topology evidence="4">Lipid-anchor</topology>
    </subcellularLocation>
</comment>
<evidence type="ECO:0000256" key="7">
    <source>
        <dbReference type="SAM" id="SignalP"/>
    </source>
</evidence>
<dbReference type="InterPro" id="IPR012997">
    <property type="entry name" value="RplA"/>
</dbReference>
<feature type="signal peptide" evidence="7">
    <location>
        <begin position="1"/>
        <end position="16"/>
    </location>
</feature>
<reference evidence="9 10" key="1">
    <citation type="submission" date="2020-04" db="EMBL/GenBank/DDBJ databases">
        <authorList>
            <consortium name="Desulfovibrio sp. FSS-1 genome sequencing consortium"/>
            <person name="Shimoshige H."/>
            <person name="Kobayashi H."/>
            <person name="Maekawa T."/>
        </authorList>
    </citation>
    <scope>NUCLEOTIDE SEQUENCE [LARGE SCALE GENOMIC DNA]</scope>
    <source>
        <strain evidence="9 10">SIID29052-01</strain>
    </source>
</reference>
<name>A0A6V8LUC6_9BACT</name>
<dbReference type="Proteomes" id="UP000494245">
    <property type="component" value="Unassembled WGS sequence"/>
</dbReference>
<keyword evidence="3 4" id="KW-0961">Cell wall biogenesis/degradation</keyword>
<evidence type="ECO:0000256" key="6">
    <source>
        <dbReference type="SAM" id="MobiDB-lite"/>
    </source>
</evidence>
<evidence type="ECO:0000313" key="10">
    <source>
        <dbReference type="Proteomes" id="UP000494245"/>
    </source>
</evidence>
<dbReference type="GO" id="GO:0042834">
    <property type="term" value="F:peptidoglycan binding"/>
    <property type="evidence" value="ECO:0007669"/>
    <property type="project" value="InterPro"/>
</dbReference>
<sequence>MIRALLALLAAAALLAGCSATGPRPASKATFRPYSIGGKTYHPLYNAQGYREEGYASWYEPGWFSGKTTANGERLDSDALTCAHKILPMNTLVRVRNLDNGREVTLRVNDRGPFVAGRCLDLTEAGAKALGFHGRGTARVALSVDGPAANAPGGAPQASAVPGASTSGTTAPASTAQPQTAAAWSPPVQAQATASTVAASPDRAPAQAQWLLPGPFRIQVGVFAVRENARVLAGNLVRMGYPGSTVQEADQAGVRVWRVQAGDFATLDEALAAQDKLAARFPGAFVVAAP</sequence>
<evidence type="ECO:0000256" key="5">
    <source>
        <dbReference type="RuleBase" id="RU003495"/>
    </source>
</evidence>
<dbReference type="PANTHER" id="PTHR34183:SF1">
    <property type="entry name" value="ENDOLYTIC PEPTIDOGLYCAN TRANSGLYCOSYLASE RLPA"/>
    <property type="match status" value="1"/>
</dbReference>
<evidence type="ECO:0000259" key="8">
    <source>
        <dbReference type="PROSITE" id="PS51724"/>
    </source>
</evidence>
<dbReference type="Gene3D" id="3.30.70.1070">
    <property type="entry name" value="Sporulation related repeat"/>
    <property type="match status" value="1"/>
</dbReference>
<dbReference type="SUPFAM" id="SSF110997">
    <property type="entry name" value="Sporulation related repeat"/>
    <property type="match status" value="1"/>
</dbReference>
<dbReference type="PANTHER" id="PTHR34183">
    <property type="entry name" value="ENDOLYTIC PEPTIDOGLYCAN TRANSGLYCOSYLASE RLPA"/>
    <property type="match status" value="1"/>
</dbReference>
<dbReference type="PROSITE" id="PS51257">
    <property type="entry name" value="PROKAR_LIPOPROTEIN"/>
    <property type="match status" value="1"/>
</dbReference>
<dbReference type="HAMAP" id="MF_02071">
    <property type="entry name" value="RlpA"/>
    <property type="match status" value="1"/>
</dbReference>
<feature type="chain" id="PRO_5029078152" description="Probable endolytic peptidoglycan transglycosylase RlpA" evidence="7">
    <location>
        <begin position="17"/>
        <end position="290"/>
    </location>
</feature>
<dbReference type="CDD" id="cd22268">
    <property type="entry name" value="DPBB_RlpA-like"/>
    <property type="match status" value="1"/>
</dbReference>
<proteinExistence type="inferred from homology"/>
<dbReference type="InterPro" id="IPR036680">
    <property type="entry name" value="SPOR-like_sf"/>
</dbReference>
<feature type="domain" description="SPOR" evidence="8">
    <location>
        <begin position="210"/>
        <end position="290"/>
    </location>
</feature>
<gene>
    <name evidence="4 9" type="primary">rlpA</name>
    <name evidence="9" type="ORF">NNJEOMEG_03195</name>
</gene>
<protein>
    <recommendedName>
        <fullName evidence="4">Probable endolytic peptidoglycan transglycosylase RlpA</fullName>
        <ecNumber evidence="4">4.2.2.-</ecNumber>
    </recommendedName>
</protein>
<keyword evidence="1 7" id="KW-0732">Signal</keyword>
<evidence type="ECO:0000256" key="2">
    <source>
        <dbReference type="ARBA" id="ARBA00023239"/>
    </source>
</evidence>
<keyword evidence="4" id="KW-0564">Palmitate</keyword>
<dbReference type="NCBIfam" id="TIGR00413">
    <property type="entry name" value="rlpA"/>
    <property type="match status" value="1"/>
</dbReference>
<reference evidence="9 10" key="2">
    <citation type="submission" date="2020-05" db="EMBL/GenBank/DDBJ databases">
        <title>Draft genome sequence of Desulfovibrio sp. strainFSS-1.</title>
        <authorList>
            <person name="Shimoshige H."/>
            <person name="Kobayashi H."/>
            <person name="Maekawa T."/>
        </authorList>
    </citation>
    <scope>NUCLEOTIDE SEQUENCE [LARGE SCALE GENOMIC DNA]</scope>
    <source>
        <strain evidence="9 10">SIID29052-01</strain>
    </source>
</reference>